<dbReference type="Gene3D" id="3.20.20.80">
    <property type="entry name" value="Glycosidases"/>
    <property type="match status" value="1"/>
</dbReference>
<feature type="domain" description="Glycoside hydrolase family 20 catalytic" evidence="8">
    <location>
        <begin position="392"/>
        <end position="498"/>
    </location>
</feature>
<dbReference type="InterPro" id="IPR017853">
    <property type="entry name" value="GH"/>
</dbReference>
<comment type="similarity">
    <text evidence="2">Belongs to the glycosyl hydrolase 20 family.</text>
</comment>
<evidence type="ECO:0000256" key="4">
    <source>
        <dbReference type="ARBA" id="ARBA00022801"/>
    </source>
</evidence>
<proteinExistence type="inferred from homology"/>
<name>A0A941ITQ9_9ACTN</name>
<gene>
    <name evidence="10" type="ORF">KDL01_32015</name>
</gene>
<dbReference type="Proteomes" id="UP000675781">
    <property type="component" value="Unassembled WGS sequence"/>
</dbReference>
<dbReference type="AlphaFoldDB" id="A0A941ITQ9"/>
<dbReference type="InterPro" id="IPR015882">
    <property type="entry name" value="HEX_bac_N"/>
</dbReference>
<dbReference type="PANTHER" id="PTHR22600:SF57">
    <property type="entry name" value="BETA-N-ACETYLHEXOSAMINIDASE"/>
    <property type="match status" value="1"/>
</dbReference>
<accession>A0A941ITQ9</accession>
<evidence type="ECO:0000256" key="3">
    <source>
        <dbReference type="ARBA" id="ARBA00012663"/>
    </source>
</evidence>
<dbReference type="InterPro" id="IPR025705">
    <property type="entry name" value="Beta_hexosaminidase_sua/sub"/>
</dbReference>
<dbReference type="InterPro" id="IPR029018">
    <property type="entry name" value="Hex-like_dom2"/>
</dbReference>
<evidence type="ECO:0000256" key="7">
    <source>
        <dbReference type="SAM" id="MobiDB-lite"/>
    </source>
</evidence>
<evidence type="ECO:0000256" key="5">
    <source>
        <dbReference type="ARBA" id="ARBA00023295"/>
    </source>
</evidence>
<dbReference type="GO" id="GO:0004563">
    <property type="term" value="F:beta-N-acetylhexosaminidase activity"/>
    <property type="evidence" value="ECO:0007669"/>
    <property type="project" value="UniProtKB-EC"/>
</dbReference>
<evidence type="ECO:0000313" key="10">
    <source>
        <dbReference type="EMBL" id="MBR7837942.1"/>
    </source>
</evidence>
<comment type="caution">
    <text evidence="10">The sequence shown here is derived from an EMBL/GenBank/DDBJ whole genome shotgun (WGS) entry which is preliminary data.</text>
</comment>
<dbReference type="SUPFAM" id="SSF51445">
    <property type="entry name" value="(Trans)glycosidases"/>
    <property type="match status" value="1"/>
</dbReference>
<evidence type="ECO:0000259" key="8">
    <source>
        <dbReference type="Pfam" id="PF00728"/>
    </source>
</evidence>
<protein>
    <recommendedName>
        <fullName evidence="3">beta-N-acetylhexosaminidase</fullName>
        <ecNumber evidence="3">3.2.1.52</ecNumber>
    </recommendedName>
</protein>
<evidence type="ECO:0000256" key="2">
    <source>
        <dbReference type="ARBA" id="ARBA00006285"/>
    </source>
</evidence>
<feature type="domain" description="Beta-hexosaminidase bacterial type N-terminal" evidence="9">
    <location>
        <begin position="2"/>
        <end position="142"/>
    </location>
</feature>
<comment type="catalytic activity">
    <reaction evidence="1">
        <text>Hydrolysis of terminal non-reducing N-acetyl-D-hexosamine residues in N-acetyl-beta-D-hexosaminides.</text>
        <dbReference type="EC" id="3.2.1.52"/>
    </reaction>
</comment>
<organism evidence="10 11">
    <name type="scientific">Actinospica durhamensis</name>
    <dbReference type="NCBI Taxonomy" id="1508375"/>
    <lineage>
        <taxon>Bacteria</taxon>
        <taxon>Bacillati</taxon>
        <taxon>Actinomycetota</taxon>
        <taxon>Actinomycetes</taxon>
        <taxon>Catenulisporales</taxon>
        <taxon>Actinospicaceae</taxon>
        <taxon>Actinospica</taxon>
    </lineage>
</organism>
<dbReference type="InterPro" id="IPR015883">
    <property type="entry name" value="Glyco_hydro_20_cat"/>
</dbReference>
<dbReference type="PANTHER" id="PTHR22600">
    <property type="entry name" value="BETA-HEXOSAMINIDASE"/>
    <property type="match status" value="1"/>
</dbReference>
<feature type="domain" description="Glycoside hydrolase family 20 catalytic" evidence="8">
    <location>
        <begin position="146"/>
        <end position="304"/>
    </location>
</feature>
<sequence length="533" mass="57407">MPPLVPRPLRSRTTPGSSPAAGAWSISPTARSLEPVARTAHDLIAPHCPGLSPHIDTGSPGTDGSRRIRLALAQPDELPPLPAPTGVDPSGPQGESERYRLTVDADAITCTARGPRGLLRAAATAAQLLGAGGGLEHQVIDDVPHYAWRGLMLDPARSFIALDDLRRLVDLAALHRLNVLHLHLTDNEAWRIEIPGRPRLTETAEGGYYSVEDFQGLQRYAADRYVTIVPEVDLPGHCAAATRAYPDLGVLTPPASVPPQVAAVLPRPLDPSDARSAAFIDEVYGALAALTHGPFVHIGGDEVFGISAEPFTAAVHRARAAVRAAGRRAIGWQETARAGSGPEDVSQFWVDSAMADLPVTRDQYDARPEFAEAGLTPELVRRLAAHFAPADQDVARALAGGGSVLLSPQSHLYLDRPYHSHDLPEAERERLRSLGFAHYRPQSVREAAAWQPLAHAVPEARIAGIEATLFGETLRAFEDLSRMLLPRLAGVAEIAWSGAPDSWPAYSRRLGAQARLWRQRDLRFVPAAGIDWA</sequence>
<reference evidence="10" key="1">
    <citation type="submission" date="2021-04" db="EMBL/GenBank/DDBJ databases">
        <title>Genome based classification of Actinospica acidithermotolerans sp. nov., an actinobacterium isolated from an Indonesian hot spring.</title>
        <authorList>
            <person name="Kusuma A.B."/>
            <person name="Putra K.E."/>
            <person name="Nafisah S."/>
            <person name="Loh J."/>
            <person name="Nouioui I."/>
            <person name="Goodfellow M."/>
        </authorList>
    </citation>
    <scope>NUCLEOTIDE SEQUENCE</scope>
    <source>
        <strain evidence="10">CSCA 57</strain>
    </source>
</reference>
<dbReference type="PRINTS" id="PR00738">
    <property type="entry name" value="GLHYDRLASE20"/>
</dbReference>
<feature type="active site" description="Proton donor" evidence="6">
    <location>
        <position position="302"/>
    </location>
</feature>
<dbReference type="GO" id="GO:0016020">
    <property type="term" value="C:membrane"/>
    <property type="evidence" value="ECO:0007669"/>
    <property type="project" value="TreeGrafter"/>
</dbReference>
<dbReference type="EC" id="3.2.1.52" evidence="3"/>
<dbReference type="GO" id="GO:0030203">
    <property type="term" value="P:glycosaminoglycan metabolic process"/>
    <property type="evidence" value="ECO:0007669"/>
    <property type="project" value="TreeGrafter"/>
</dbReference>
<dbReference type="Pfam" id="PF00728">
    <property type="entry name" value="Glyco_hydro_20"/>
    <property type="match status" value="2"/>
</dbReference>
<keyword evidence="5" id="KW-0326">Glycosidase</keyword>
<dbReference type="RefSeq" id="WP_212532404.1">
    <property type="nucleotide sequence ID" value="NZ_JAGSOG010000243.1"/>
</dbReference>
<feature type="region of interest" description="Disordered" evidence="7">
    <location>
        <begin position="74"/>
        <end position="96"/>
    </location>
</feature>
<evidence type="ECO:0000256" key="6">
    <source>
        <dbReference type="PIRSR" id="PIRSR625705-1"/>
    </source>
</evidence>
<feature type="region of interest" description="Disordered" evidence="7">
    <location>
        <begin position="1"/>
        <end position="29"/>
    </location>
</feature>
<dbReference type="EMBL" id="JAGSOG010000243">
    <property type="protein sequence ID" value="MBR7837942.1"/>
    <property type="molecule type" value="Genomic_DNA"/>
</dbReference>
<evidence type="ECO:0000313" key="11">
    <source>
        <dbReference type="Proteomes" id="UP000675781"/>
    </source>
</evidence>
<keyword evidence="4" id="KW-0378">Hydrolase</keyword>
<evidence type="ECO:0000259" key="9">
    <source>
        <dbReference type="Pfam" id="PF02838"/>
    </source>
</evidence>
<dbReference type="Pfam" id="PF02838">
    <property type="entry name" value="Glyco_hydro_20b"/>
    <property type="match status" value="1"/>
</dbReference>
<keyword evidence="11" id="KW-1185">Reference proteome</keyword>
<dbReference type="GO" id="GO:0005975">
    <property type="term" value="P:carbohydrate metabolic process"/>
    <property type="evidence" value="ECO:0007669"/>
    <property type="project" value="InterPro"/>
</dbReference>
<evidence type="ECO:0000256" key="1">
    <source>
        <dbReference type="ARBA" id="ARBA00001231"/>
    </source>
</evidence>
<dbReference type="SUPFAM" id="SSF55545">
    <property type="entry name" value="beta-N-acetylhexosaminidase-like domain"/>
    <property type="match status" value="1"/>
</dbReference>
<dbReference type="Gene3D" id="3.30.379.10">
    <property type="entry name" value="Chitobiase/beta-hexosaminidase domain 2-like"/>
    <property type="match status" value="1"/>
</dbReference>